<evidence type="ECO:0000313" key="3">
    <source>
        <dbReference type="Proteomes" id="UP000324222"/>
    </source>
</evidence>
<keyword evidence="3" id="KW-1185">Reference proteome</keyword>
<feature type="region of interest" description="Disordered" evidence="1">
    <location>
        <begin position="83"/>
        <end position="105"/>
    </location>
</feature>
<dbReference type="AlphaFoldDB" id="A0A5B7E841"/>
<dbReference type="Proteomes" id="UP000324222">
    <property type="component" value="Unassembled WGS sequence"/>
</dbReference>
<gene>
    <name evidence="2" type="ORF">E2C01_022820</name>
</gene>
<name>A0A5B7E841_PORTR</name>
<organism evidence="2 3">
    <name type="scientific">Portunus trituberculatus</name>
    <name type="common">Swimming crab</name>
    <name type="synonym">Neptunus trituberculatus</name>
    <dbReference type="NCBI Taxonomy" id="210409"/>
    <lineage>
        <taxon>Eukaryota</taxon>
        <taxon>Metazoa</taxon>
        <taxon>Ecdysozoa</taxon>
        <taxon>Arthropoda</taxon>
        <taxon>Crustacea</taxon>
        <taxon>Multicrustacea</taxon>
        <taxon>Malacostraca</taxon>
        <taxon>Eumalacostraca</taxon>
        <taxon>Eucarida</taxon>
        <taxon>Decapoda</taxon>
        <taxon>Pleocyemata</taxon>
        <taxon>Brachyura</taxon>
        <taxon>Eubrachyura</taxon>
        <taxon>Portunoidea</taxon>
        <taxon>Portunidae</taxon>
        <taxon>Portuninae</taxon>
        <taxon>Portunus</taxon>
    </lineage>
</organism>
<comment type="caution">
    <text evidence="2">The sequence shown here is derived from an EMBL/GenBank/DDBJ whole genome shotgun (WGS) entry which is preliminary data.</text>
</comment>
<evidence type="ECO:0000256" key="1">
    <source>
        <dbReference type="SAM" id="MobiDB-lite"/>
    </source>
</evidence>
<dbReference type="InterPro" id="IPR036388">
    <property type="entry name" value="WH-like_DNA-bd_sf"/>
</dbReference>
<dbReference type="EMBL" id="VSRR010002096">
    <property type="protein sequence ID" value="MPC29579.1"/>
    <property type="molecule type" value="Genomic_DNA"/>
</dbReference>
<sequence length="105" mass="12015">MSPREQHEMAYHVYAYVFFFLGYGSRNLTFQHQAASLVPPVDHQGKRPKKSLSLKKKLEIVKHHEGGENASFITRNLQLPQSSLHCHQTSSKCEHSREVGKKGKD</sequence>
<evidence type="ECO:0000313" key="2">
    <source>
        <dbReference type="EMBL" id="MPC29579.1"/>
    </source>
</evidence>
<reference evidence="2 3" key="1">
    <citation type="submission" date="2019-05" db="EMBL/GenBank/DDBJ databases">
        <title>Another draft genome of Portunus trituberculatus and its Hox gene families provides insights of decapod evolution.</title>
        <authorList>
            <person name="Jeong J.-H."/>
            <person name="Song I."/>
            <person name="Kim S."/>
            <person name="Choi T."/>
            <person name="Kim D."/>
            <person name="Ryu S."/>
            <person name="Kim W."/>
        </authorList>
    </citation>
    <scope>NUCLEOTIDE SEQUENCE [LARGE SCALE GENOMIC DNA]</scope>
    <source>
        <tissue evidence="2">Muscle</tissue>
    </source>
</reference>
<dbReference type="Gene3D" id="1.10.10.10">
    <property type="entry name" value="Winged helix-like DNA-binding domain superfamily/Winged helix DNA-binding domain"/>
    <property type="match status" value="1"/>
</dbReference>
<accession>A0A5B7E841</accession>
<protein>
    <submittedName>
        <fullName evidence="2">Uncharacterized protein</fullName>
    </submittedName>
</protein>
<proteinExistence type="predicted"/>
<feature type="compositionally biased region" description="Basic and acidic residues" evidence="1">
    <location>
        <begin position="92"/>
        <end position="105"/>
    </location>
</feature>